<dbReference type="GO" id="GO:0005737">
    <property type="term" value="C:cytoplasm"/>
    <property type="evidence" value="ECO:0007669"/>
    <property type="project" value="UniProtKB-SubCell"/>
</dbReference>
<dbReference type="GO" id="GO:0006457">
    <property type="term" value="P:protein folding"/>
    <property type="evidence" value="ECO:0007669"/>
    <property type="project" value="InterPro"/>
</dbReference>
<accession>A0AAV5B1H4</accession>
<evidence type="ECO:0000256" key="2">
    <source>
        <dbReference type="ARBA" id="ARBA00023186"/>
    </source>
</evidence>
<gene>
    <name evidence="3" type="primary">grpE</name>
    <name evidence="6" type="ORF">ATOP_01310</name>
</gene>
<keyword evidence="7" id="KW-1185">Reference proteome</keyword>
<comment type="caution">
    <text evidence="6">The sequence shown here is derived from an EMBL/GenBank/DDBJ whole genome shotgun (WGS) entry which is preliminary data.</text>
</comment>
<protein>
    <recommendedName>
        <fullName evidence="3">Protein GrpE</fullName>
    </recommendedName>
    <alternativeName>
        <fullName evidence="3">HSP-70 cofactor</fullName>
    </alternativeName>
</protein>
<dbReference type="InterPro" id="IPR009012">
    <property type="entry name" value="GrpE_head"/>
</dbReference>
<dbReference type="GO" id="GO:0051082">
    <property type="term" value="F:unfolded protein binding"/>
    <property type="evidence" value="ECO:0007669"/>
    <property type="project" value="TreeGrafter"/>
</dbReference>
<keyword evidence="5" id="KW-0175">Coiled coil</keyword>
<dbReference type="CDD" id="cd00446">
    <property type="entry name" value="GrpE"/>
    <property type="match status" value="1"/>
</dbReference>
<dbReference type="GO" id="GO:0051087">
    <property type="term" value="F:protein-folding chaperone binding"/>
    <property type="evidence" value="ECO:0007669"/>
    <property type="project" value="InterPro"/>
</dbReference>
<keyword evidence="3" id="KW-0963">Cytoplasm</keyword>
<dbReference type="InterPro" id="IPR013805">
    <property type="entry name" value="GrpE_CC"/>
</dbReference>
<evidence type="ECO:0000256" key="4">
    <source>
        <dbReference type="RuleBase" id="RU004478"/>
    </source>
</evidence>
<evidence type="ECO:0000313" key="6">
    <source>
        <dbReference type="EMBL" id="GJM54476.1"/>
    </source>
</evidence>
<dbReference type="HAMAP" id="MF_01151">
    <property type="entry name" value="GrpE"/>
    <property type="match status" value="1"/>
</dbReference>
<evidence type="ECO:0000313" key="7">
    <source>
        <dbReference type="Proteomes" id="UP001055025"/>
    </source>
</evidence>
<dbReference type="Gene3D" id="3.90.20.20">
    <property type="match status" value="1"/>
</dbReference>
<keyword evidence="2 3" id="KW-0143">Chaperone</keyword>
<organism evidence="6 7">
    <name type="scientific">Granulimonas faecalis</name>
    <dbReference type="NCBI Taxonomy" id="2894155"/>
    <lineage>
        <taxon>Bacteria</taxon>
        <taxon>Bacillati</taxon>
        <taxon>Actinomycetota</taxon>
        <taxon>Coriobacteriia</taxon>
        <taxon>Coriobacteriales</taxon>
        <taxon>Kribbibacteriaceae</taxon>
        <taxon>Granulimonas</taxon>
    </lineage>
</organism>
<dbReference type="GO" id="GO:0042803">
    <property type="term" value="F:protein homodimerization activity"/>
    <property type="evidence" value="ECO:0007669"/>
    <property type="project" value="InterPro"/>
</dbReference>
<dbReference type="Gene3D" id="2.30.22.10">
    <property type="entry name" value="Head domain of nucleotide exchange factor GrpE"/>
    <property type="match status" value="1"/>
</dbReference>
<comment type="similarity">
    <text evidence="1 3 4">Belongs to the GrpE family.</text>
</comment>
<dbReference type="GO" id="GO:0000774">
    <property type="term" value="F:adenyl-nucleotide exchange factor activity"/>
    <property type="evidence" value="ECO:0007669"/>
    <property type="project" value="InterPro"/>
</dbReference>
<dbReference type="Pfam" id="PF01025">
    <property type="entry name" value="GrpE"/>
    <property type="match status" value="1"/>
</dbReference>
<sequence length="215" mass="23262">MDQNEELDPEMVEAAIRAGEQAAKDDLAKDADKMRAERDELQRQLADAQDEVQKAQTEAADAAARVARLQADWDNYRKRTAAERVAERARATEKLVESLLPAIDDLERAVEHAQGIDDAQVKELGAGIANVHAKIVGVLEREGVEVIDRPGEAFDPLREQAVGQVQDAEAYDDSVAQVLRRGYAMGGKVIRPAMVSVTVGGPKRPAPADDGGETA</sequence>
<comment type="subcellular location">
    <subcellularLocation>
        <location evidence="3">Cytoplasm</location>
    </subcellularLocation>
</comment>
<dbReference type="AlphaFoldDB" id="A0AAV5B1H4"/>
<dbReference type="PANTHER" id="PTHR21237">
    <property type="entry name" value="GRPE PROTEIN"/>
    <property type="match status" value="1"/>
</dbReference>
<evidence type="ECO:0000256" key="1">
    <source>
        <dbReference type="ARBA" id="ARBA00009054"/>
    </source>
</evidence>
<keyword evidence="3" id="KW-0346">Stress response</keyword>
<dbReference type="SUPFAM" id="SSF58014">
    <property type="entry name" value="Coiled-coil domain of nucleotide exchange factor GrpE"/>
    <property type="match status" value="1"/>
</dbReference>
<dbReference type="PANTHER" id="PTHR21237:SF23">
    <property type="entry name" value="GRPE PROTEIN HOMOLOG, MITOCHONDRIAL"/>
    <property type="match status" value="1"/>
</dbReference>
<dbReference type="RefSeq" id="WP_251164221.1">
    <property type="nucleotide sequence ID" value="NZ_BQKC01000001.1"/>
</dbReference>
<comment type="subunit">
    <text evidence="3">Homodimer.</text>
</comment>
<proteinExistence type="inferred from homology"/>
<reference evidence="6" key="1">
    <citation type="journal article" date="2022" name="Int. J. Syst. Evol. Microbiol.">
        <title>Granulimonas faecalis gen. nov., sp. nov., and Leptogranulimonas caecicola gen. nov., sp. nov., novel lactate-producing Atopobiaceae bacteria isolated from mouse intestines, and an emended description of the family Atopobiaceae.</title>
        <authorList>
            <person name="Morinaga K."/>
            <person name="Kusada H."/>
            <person name="Sakamoto S."/>
            <person name="Murakami T."/>
            <person name="Toyoda A."/>
            <person name="Mori H."/>
            <person name="Meng X.Y."/>
            <person name="Takashino M."/>
            <person name="Murotomi K."/>
            <person name="Tamaki H."/>
        </authorList>
    </citation>
    <scope>NUCLEOTIDE SEQUENCE</scope>
    <source>
        <strain evidence="6">OPF53</strain>
    </source>
</reference>
<dbReference type="Proteomes" id="UP001055025">
    <property type="component" value="Unassembled WGS sequence"/>
</dbReference>
<dbReference type="InterPro" id="IPR000740">
    <property type="entry name" value="GrpE"/>
</dbReference>
<evidence type="ECO:0000256" key="5">
    <source>
        <dbReference type="SAM" id="Coils"/>
    </source>
</evidence>
<comment type="function">
    <text evidence="3">Participates actively in the response to hyperosmotic and heat shock by preventing the aggregation of stress-denatured proteins, in association with DnaK and GrpE. It is the nucleotide exchange factor for DnaK and may function as a thermosensor. Unfolded proteins bind initially to DnaJ; upon interaction with the DnaJ-bound protein, DnaK hydrolyzes its bound ATP, resulting in the formation of a stable complex. GrpE releases ADP from DnaK; ATP binding to DnaK triggers the release of the substrate protein, thus completing the reaction cycle. Several rounds of ATP-dependent interactions between DnaJ, DnaK and GrpE are required for fully efficient folding.</text>
</comment>
<dbReference type="PRINTS" id="PR00773">
    <property type="entry name" value="GRPEPROTEIN"/>
</dbReference>
<dbReference type="SUPFAM" id="SSF51064">
    <property type="entry name" value="Head domain of nucleotide exchange factor GrpE"/>
    <property type="match status" value="1"/>
</dbReference>
<feature type="coiled-coil region" evidence="5">
    <location>
        <begin position="24"/>
        <end position="72"/>
    </location>
</feature>
<evidence type="ECO:0000256" key="3">
    <source>
        <dbReference type="HAMAP-Rule" id="MF_01151"/>
    </source>
</evidence>
<name>A0AAV5B1H4_9ACTN</name>
<dbReference type="EMBL" id="BQKC01000001">
    <property type="protein sequence ID" value="GJM54476.1"/>
    <property type="molecule type" value="Genomic_DNA"/>
</dbReference>